<evidence type="ECO:0000256" key="1">
    <source>
        <dbReference type="SAM" id="MobiDB-lite"/>
    </source>
</evidence>
<dbReference type="Proteomes" id="UP000538147">
    <property type="component" value="Unassembled WGS sequence"/>
</dbReference>
<evidence type="ECO:0000313" key="2">
    <source>
        <dbReference type="EMBL" id="MBB6227839.1"/>
    </source>
</evidence>
<feature type="region of interest" description="Disordered" evidence="1">
    <location>
        <begin position="23"/>
        <end position="106"/>
    </location>
</feature>
<name>A0A841L4Q8_9SPHN</name>
<gene>
    <name evidence="2" type="ORF">FHS79_002020</name>
</gene>
<keyword evidence="3" id="KW-1185">Reference proteome</keyword>
<feature type="compositionally biased region" description="Low complexity" evidence="1">
    <location>
        <begin position="44"/>
        <end position="62"/>
    </location>
</feature>
<feature type="compositionally biased region" description="Basic and acidic residues" evidence="1">
    <location>
        <begin position="92"/>
        <end position="106"/>
    </location>
</feature>
<accession>A0A841L4Q8</accession>
<sequence length="106" mass="11366">MAARSLHRNPGVAFRFLKDPASTVSAAARNRNRREIMGKNASEPTQADLAAKAAATKQAAEPAPRPEPEPTANKGMINTDRPDMAPSGALDAEGHRPVLERSRKAR</sequence>
<proteinExistence type="predicted"/>
<dbReference type="EMBL" id="JACIIV010000013">
    <property type="protein sequence ID" value="MBB6227839.1"/>
    <property type="molecule type" value="Genomic_DNA"/>
</dbReference>
<comment type="caution">
    <text evidence="2">The sequence shown here is derived from an EMBL/GenBank/DDBJ whole genome shotgun (WGS) entry which is preliminary data.</text>
</comment>
<protein>
    <submittedName>
        <fullName evidence="2">Uncharacterized protein</fullName>
    </submittedName>
</protein>
<evidence type="ECO:0000313" key="3">
    <source>
        <dbReference type="Proteomes" id="UP000538147"/>
    </source>
</evidence>
<organism evidence="2 3">
    <name type="scientific">Polymorphobacter multimanifer</name>
    <dbReference type="NCBI Taxonomy" id="1070431"/>
    <lineage>
        <taxon>Bacteria</taxon>
        <taxon>Pseudomonadati</taxon>
        <taxon>Pseudomonadota</taxon>
        <taxon>Alphaproteobacteria</taxon>
        <taxon>Sphingomonadales</taxon>
        <taxon>Sphingosinicellaceae</taxon>
        <taxon>Polymorphobacter</taxon>
    </lineage>
</organism>
<reference evidence="2 3" key="1">
    <citation type="submission" date="2020-08" db="EMBL/GenBank/DDBJ databases">
        <title>Genomic Encyclopedia of Type Strains, Phase IV (KMG-IV): sequencing the most valuable type-strain genomes for metagenomic binning, comparative biology and taxonomic classification.</title>
        <authorList>
            <person name="Goeker M."/>
        </authorList>
    </citation>
    <scope>NUCLEOTIDE SEQUENCE [LARGE SCALE GENOMIC DNA]</scope>
    <source>
        <strain evidence="2 3">DSM 102189</strain>
    </source>
</reference>
<dbReference type="AlphaFoldDB" id="A0A841L4Q8"/>